<dbReference type="GO" id="GO:0005576">
    <property type="term" value="C:extracellular region"/>
    <property type="evidence" value="ECO:0007669"/>
    <property type="project" value="UniProtKB-SubCell"/>
</dbReference>
<name>R7UUA7_CAPTE</name>
<feature type="domain" description="IGFBP N-terminal" evidence="6">
    <location>
        <begin position="32"/>
        <end position="126"/>
    </location>
</feature>
<dbReference type="InterPro" id="IPR000867">
    <property type="entry name" value="IGFBP-like"/>
</dbReference>
<reference evidence="9" key="1">
    <citation type="submission" date="2012-12" db="EMBL/GenBank/DDBJ databases">
        <authorList>
            <person name="Hellsten U."/>
            <person name="Grimwood J."/>
            <person name="Chapman J.A."/>
            <person name="Shapiro H."/>
            <person name="Aerts A."/>
            <person name="Otillar R.P."/>
            <person name="Terry A.Y."/>
            <person name="Boore J.L."/>
            <person name="Simakov O."/>
            <person name="Marletaz F."/>
            <person name="Cho S.-J."/>
            <person name="Edsinger-Gonzales E."/>
            <person name="Havlak P."/>
            <person name="Kuo D.-H."/>
            <person name="Larsson T."/>
            <person name="Lv J."/>
            <person name="Arendt D."/>
            <person name="Savage R."/>
            <person name="Osoegawa K."/>
            <person name="de Jong P."/>
            <person name="Lindberg D.R."/>
            <person name="Seaver E.C."/>
            <person name="Weisblat D.A."/>
            <person name="Putnam N.H."/>
            <person name="Grigoriev I.V."/>
            <person name="Rokhsar D.S."/>
        </authorList>
    </citation>
    <scope>NUCLEOTIDE SEQUENCE</scope>
    <source>
        <strain evidence="9">I ESC-2004</strain>
    </source>
</reference>
<dbReference type="PANTHER" id="PTHR14186:SF20">
    <property type="entry name" value="CYSTEINE-RICH MOTOR NEURON 1 PROTEIN-LIKE"/>
    <property type="match status" value="1"/>
</dbReference>
<comment type="subcellular location">
    <subcellularLocation>
        <location evidence="1">Secreted</location>
    </subcellularLocation>
</comment>
<dbReference type="STRING" id="283909.R7UUA7"/>
<dbReference type="OrthoDB" id="5976811at2759"/>
<dbReference type="EMBL" id="KB300259">
    <property type="protein sequence ID" value="ELU06981.1"/>
    <property type="molecule type" value="Genomic_DNA"/>
</dbReference>
<keyword evidence="9" id="KW-1185">Reference proteome</keyword>
<dbReference type="GO" id="GO:0001558">
    <property type="term" value="P:regulation of cell growth"/>
    <property type="evidence" value="ECO:0007669"/>
    <property type="project" value="InterPro"/>
</dbReference>
<accession>R7UUA7</accession>
<sequence length="243" mass="26800">MKGALTILVHSAFCLAVVIVHAQRNDGASSSLELQCPPCSEIHCMPKKAKRLKCNGGVTKGICNCCPVCAKVEGEACGGQYEYLGKCDRGLECLPVSDNSIGSKSQVDFVKKKVSKWALEGKCVKSLKMPSESELMDQPMPDPCKPKCTPDYCREDPKAICSALDNADLKQDCQGDCQHTSCSACRFVHEPPECQKCDQDDFRCMRSFGTCIKRDFCSRQKFPCRKDVQTPDSKFKCLVAKCK</sequence>
<organism evidence="7">
    <name type="scientific">Capitella teleta</name>
    <name type="common">Polychaete worm</name>
    <dbReference type="NCBI Taxonomy" id="283909"/>
    <lineage>
        <taxon>Eukaryota</taxon>
        <taxon>Metazoa</taxon>
        <taxon>Spiralia</taxon>
        <taxon>Lophotrochozoa</taxon>
        <taxon>Annelida</taxon>
        <taxon>Polychaeta</taxon>
        <taxon>Sedentaria</taxon>
        <taxon>Scolecida</taxon>
        <taxon>Capitellidae</taxon>
        <taxon>Capitella</taxon>
    </lineage>
</organism>
<evidence type="ECO:0000256" key="2">
    <source>
        <dbReference type="ARBA" id="ARBA00022525"/>
    </source>
</evidence>
<dbReference type="Gene3D" id="4.10.40.20">
    <property type="match status" value="1"/>
</dbReference>
<evidence type="ECO:0000313" key="8">
    <source>
        <dbReference type="EnsemblMetazoa" id="CapteP176487"/>
    </source>
</evidence>
<dbReference type="SMART" id="SM00121">
    <property type="entry name" value="IB"/>
    <property type="match status" value="1"/>
</dbReference>
<evidence type="ECO:0000256" key="4">
    <source>
        <dbReference type="ARBA" id="ARBA00023157"/>
    </source>
</evidence>
<dbReference type="Pfam" id="PF00219">
    <property type="entry name" value="IGFBP"/>
    <property type="match status" value="1"/>
</dbReference>
<dbReference type="GO" id="GO:0005520">
    <property type="term" value="F:insulin-like growth factor binding"/>
    <property type="evidence" value="ECO:0007669"/>
    <property type="project" value="InterPro"/>
</dbReference>
<dbReference type="InterPro" id="IPR011390">
    <property type="entry name" value="IGFBP_rP_mac25"/>
</dbReference>
<dbReference type="InterPro" id="IPR009030">
    <property type="entry name" value="Growth_fac_rcpt_cys_sf"/>
</dbReference>
<evidence type="ECO:0000259" key="6">
    <source>
        <dbReference type="PROSITE" id="PS51323"/>
    </source>
</evidence>
<dbReference type="PANTHER" id="PTHR14186">
    <property type="entry name" value="INSULIN-LIKE GROWTH FACTOR BINDING PROTEIN-RELATED"/>
    <property type="match status" value="1"/>
</dbReference>
<dbReference type="GO" id="GO:0009966">
    <property type="term" value="P:regulation of signal transduction"/>
    <property type="evidence" value="ECO:0007669"/>
    <property type="project" value="TreeGrafter"/>
</dbReference>
<protein>
    <recommendedName>
        <fullName evidence="6">IGFBP N-terminal domain-containing protein</fullName>
    </recommendedName>
</protein>
<dbReference type="Proteomes" id="UP000014760">
    <property type="component" value="Unassembled WGS sequence"/>
</dbReference>
<dbReference type="EnsemblMetazoa" id="CapteT176487">
    <property type="protein sequence ID" value="CapteP176487"/>
    <property type="gene ID" value="CapteG176487"/>
</dbReference>
<dbReference type="HOGENOM" id="CLU_085511_0_0_1"/>
<evidence type="ECO:0000313" key="9">
    <source>
        <dbReference type="Proteomes" id="UP000014760"/>
    </source>
</evidence>
<feature type="chain" id="PRO_5008788387" description="IGFBP N-terminal domain-containing protein" evidence="5">
    <location>
        <begin position="23"/>
        <end position="243"/>
    </location>
</feature>
<keyword evidence="3 5" id="KW-0732">Signal</keyword>
<evidence type="ECO:0000256" key="1">
    <source>
        <dbReference type="ARBA" id="ARBA00004613"/>
    </source>
</evidence>
<dbReference type="EMBL" id="AMQN01007244">
    <property type="status" value="NOT_ANNOTATED_CDS"/>
    <property type="molecule type" value="Genomic_DNA"/>
</dbReference>
<dbReference type="OMA" id="RFGRCVH"/>
<proteinExistence type="predicted"/>
<feature type="signal peptide" evidence="5">
    <location>
        <begin position="1"/>
        <end position="22"/>
    </location>
</feature>
<evidence type="ECO:0000256" key="3">
    <source>
        <dbReference type="ARBA" id="ARBA00022729"/>
    </source>
</evidence>
<keyword evidence="2" id="KW-0964">Secreted</keyword>
<evidence type="ECO:0000256" key="5">
    <source>
        <dbReference type="SAM" id="SignalP"/>
    </source>
</evidence>
<dbReference type="PROSITE" id="PS51323">
    <property type="entry name" value="IGFBP_N_2"/>
    <property type="match status" value="1"/>
</dbReference>
<dbReference type="SUPFAM" id="SSF57184">
    <property type="entry name" value="Growth factor receptor domain"/>
    <property type="match status" value="1"/>
</dbReference>
<keyword evidence="4" id="KW-1015">Disulfide bond</keyword>
<reference evidence="8" key="3">
    <citation type="submission" date="2015-06" db="UniProtKB">
        <authorList>
            <consortium name="EnsemblMetazoa"/>
        </authorList>
    </citation>
    <scope>IDENTIFICATION</scope>
</reference>
<evidence type="ECO:0000313" key="7">
    <source>
        <dbReference type="EMBL" id="ELU06981.1"/>
    </source>
</evidence>
<reference evidence="7 9" key="2">
    <citation type="journal article" date="2013" name="Nature">
        <title>Insights into bilaterian evolution from three spiralian genomes.</title>
        <authorList>
            <person name="Simakov O."/>
            <person name="Marletaz F."/>
            <person name="Cho S.J."/>
            <person name="Edsinger-Gonzales E."/>
            <person name="Havlak P."/>
            <person name="Hellsten U."/>
            <person name="Kuo D.H."/>
            <person name="Larsson T."/>
            <person name="Lv J."/>
            <person name="Arendt D."/>
            <person name="Savage R."/>
            <person name="Osoegawa K."/>
            <person name="de Jong P."/>
            <person name="Grimwood J."/>
            <person name="Chapman J.A."/>
            <person name="Shapiro H."/>
            <person name="Aerts A."/>
            <person name="Otillar R.P."/>
            <person name="Terry A.Y."/>
            <person name="Boore J.L."/>
            <person name="Grigoriev I.V."/>
            <person name="Lindberg D.R."/>
            <person name="Seaver E.C."/>
            <person name="Weisblat D.A."/>
            <person name="Putnam N.H."/>
            <person name="Rokhsar D.S."/>
        </authorList>
    </citation>
    <scope>NUCLEOTIDE SEQUENCE</scope>
    <source>
        <strain evidence="7 9">I ESC-2004</strain>
    </source>
</reference>
<gene>
    <name evidence="7" type="ORF">CAPTEDRAFT_176487</name>
</gene>
<dbReference type="AlphaFoldDB" id="R7UUA7"/>